<gene>
    <name evidence="3" type="ORF">KC19_9G094500</name>
</gene>
<organism evidence="3 4">
    <name type="scientific">Ceratodon purpureus</name>
    <name type="common">Fire moss</name>
    <name type="synonym">Dicranum purpureum</name>
    <dbReference type="NCBI Taxonomy" id="3225"/>
    <lineage>
        <taxon>Eukaryota</taxon>
        <taxon>Viridiplantae</taxon>
        <taxon>Streptophyta</taxon>
        <taxon>Embryophyta</taxon>
        <taxon>Bryophyta</taxon>
        <taxon>Bryophytina</taxon>
        <taxon>Bryopsida</taxon>
        <taxon>Dicranidae</taxon>
        <taxon>Pseudoditrichales</taxon>
        <taxon>Ditrichaceae</taxon>
        <taxon>Ceratodon</taxon>
    </lineage>
</organism>
<dbReference type="AlphaFoldDB" id="A0A8T0GUK4"/>
<dbReference type="Proteomes" id="UP000822688">
    <property type="component" value="Chromosome 9"/>
</dbReference>
<dbReference type="PANTHER" id="PTHR30615">
    <property type="entry name" value="UNCHARACTERIZED PROTEIN YJBQ-RELATED"/>
    <property type="match status" value="1"/>
</dbReference>
<dbReference type="NCBIfam" id="TIGR00149">
    <property type="entry name" value="TIGR00149_YjbQ"/>
    <property type="match status" value="1"/>
</dbReference>
<evidence type="ECO:0000256" key="2">
    <source>
        <dbReference type="SAM" id="MobiDB-lite"/>
    </source>
</evidence>
<dbReference type="InterPro" id="IPR001602">
    <property type="entry name" value="UPF0047_YjbQ-like"/>
</dbReference>
<accession>A0A8T0GUK4</accession>
<dbReference type="Pfam" id="PF01894">
    <property type="entry name" value="YjbQ"/>
    <property type="match status" value="1"/>
</dbReference>
<dbReference type="Gene3D" id="2.60.120.460">
    <property type="entry name" value="YjbQ-like"/>
    <property type="match status" value="1"/>
</dbReference>
<dbReference type="InterPro" id="IPR035917">
    <property type="entry name" value="YjbQ-like_sf"/>
</dbReference>
<feature type="region of interest" description="Disordered" evidence="2">
    <location>
        <begin position="1"/>
        <end position="44"/>
    </location>
</feature>
<comment type="caution">
    <text evidence="3">The sequence shown here is derived from an EMBL/GenBank/DDBJ whole genome shotgun (WGS) entry which is preliminary data.</text>
</comment>
<proteinExistence type="inferred from homology"/>
<evidence type="ECO:0000313" key="4">
    <source>
        <dbReference type="Proteomes" id="UP000822688"/>
    </source>
</evidence>
<name>A0A8T0GUK4_CERPU</name>
<comment type="similarity">
    <text evidence="1">Belongs to the UPF0047 family.</text>
</comment>
<protein>
    <recommendedName>
        <fullName evidence="5">Secondary thiamine-phosphate synthase enzyme</fullName>
    </recommendedName>
</protein>
<dbReference type="EMBL" id="CM026430">
    <property type="protein sequence ID" value="KAG0561814.1"/>
    <property type="molecule type" value="Genomic_DNA"/>
</dbReference>
<dbReference type="SUPFAM" id="SSF111038">
    <property type="entry name" value="YjbQ-like"/>
    <property type="match status" value="1"/>
</dbReference>
<evidence type="ECO:0008006" key="5">
    <source>
        <dbReference type="Google" id="ProtNLM"/>
    </source>
</evidence>
<keyword evidence="4" id="KW-1185">Reference proteome</keyword>
<evidence type="ECO:0000313" key="3">
    <source>
        <dbReference type="EMBL" id="KAG0561814.1"/>
    </source>
</evidence>
<dbReference type="PANTHER" id="PTHR30615:SF8">
    <property type="entry name" value="UPF0047 PROTEIN C4A8.02C"/>
    <property type="match status" value="1"/>
</dbReference>
<sequence length="300" mass="33040">MRGSTRRRSATTSSQPYEKNHNHPDSPNYKPQRSRHSSTTNPNHPHLLKILLHIKLTQGVLDAMACLTSTMGAVMPSSAVSLTVSRIQKSVSGSGAAQASLRVPCIQSAGLFRSNTIENLKQGEKLSGISYRRAYCNVTCEAGTETVSTTPGTVWVQRTFELPAFKRGCHIITKHIYNAVPEVSEFRVGIAHIFVLHTSASLTINENASSDVPLDMEDALNRIVPEGNHYRHLDEGYDDMPAHVKASMMGSSLTIPITAGRFKLGIWQGIWLNEHRNYGGSRSICITIQGEKRADGRVYK</sequence>
<evidence type="ECO:0000256" key="1">
    <source>
        <dbReference type="ARBA" id="ARBA00005534"/>
    </source>
</evidence>
<reference evidence="3" key="1">
    <citation type="submission" date="2020-06" db="EMBL/GenBank/DDBJ databases">
        <title>WGS assembly of Ceratodon purpureus strain R40.</title>
        <authorList>
            <person name="Carey S.B."/>
            <person name="Jenkins J."/>
            <person name="Shu S."/>
            <person name="Lovell J.T."/>
            <person name="Sreedasyam A."/>
            <person name="Maumus F."/>
            <person name="Tiley G.P."/>
            <person name="Fernandez-Pozo N."/>
            <person name="Barry K."/>
            <person name="Chen C."/>
            <person name="Wang M."/>
            <person name="Lipzen A."/>
            <person name="Daum C."/>
            <person name="Saski C.A."/>
            <person name="Payton A.C."/>
            <person name="Mcbreen J.C."/>
            <person name="Conrad R.E."/>
            <person name="Kollar L.M."/>
            <person name="Olsson S."/>
            <person name="Huttunen S."/>
            <person name="Landis J.B."/>
            <person name="Wickett N.J."/>
            <person name="Johnson M.G."/>
            <person name="Rensing S.A."/>
            <person name="Grimwood J."/>
            <person name="Schmutz J."/>
            <person name="Mcdaniel S.F."/>
        </authorList>
    </citation>
    <scope>NUCLEOTIDE SEQUENCE</scope>
    <source>
        <strain evidence="3">R40</strain>
    </source>
</reference>